<dbReference type="HOGENOM" id="CLU_077101_0_0_7"/>
<feature type="transmembrane region" description="Helical" evidence="1">
    <location>
        <begin position="32"/>
        <end position="52"/>
    </location>
</feature>
<feature type="transmembrane region" description="Helical" evidence="1">
    <location>
        <begin position="199"/>
        <end position="218"/>
    </location>
</feature>
<evidence type="ECO:0000313" key="3">
    <source>
        <dbReference type="Proteomes" id="UP000006055"/>
    </source>
</evidence>
<feature type="transmembrane region" description="Helical" evidence="1">
    <location>
        <begin position="176"/>
        <end position="193"/>
    </location>
</feature>
<dbReference type="eggNOG" id="ENOG5032QXB">
    <property type="taxonomic scope" value="Bacteria"/>
</dbReference>
<dbReference type="InterPro" id="IPR049920">
    <property type="entry name" value="IK1_05631-like"/>
</dbReference>
<dbReference type="KEGG" id="dti:Desti_3473"/>
<keyword evidence="1" id="KW-0812">Transmembrane</keyword>
<organism evidence="2 3">
    <name type="scientific">Desulfomonile tiedjei (strain ATCC 49306 / DSM 6799 / DCB-1)</name>
    <dbReference type="NCBI Taxonomy" id="706587"/>
    <lineage>
        <taxon>Bacteria</taxon>
        <taxon>Pseudomonadati</taxon>
        <taxon>Thermodesulfobacteriota</taxon>
        <taxon>Desulfomonilia</taxon>
        <taxon>Desulfomonilales</taxon>
        <taxon>Desulfomonilaceae</taxon>
        <taxon>Desulfomonile</taxon>
    </lineage>
</organism>
<dbReference type="AlphaFoldDB" id="I4C983"/>
<protein>
    <submittedName>
        <fullName evidence="2">Uncharacterized protein</fullName>
    </submittedName>
</protein>
<dbReference type="Proteomes" id="UP000006055">
    <property type="component" value="Chromosome"/>
</dbReference>
<evidence type="ECO:0000256" key="1">
    <source>
        <dbReference type="SAM" id="Phobius"/>
    </source>
</evidence>
<dbReference type="EMBL" id="CP003360">
    <property type="protein sequence ID" value="AFM26124.1"/>
    <property type="molecule type" value="Genomic_DNA"/>
</dbReference>
<keyword evidence="3" id="KW-1185">Reference proteome</keyword>
<proteinExistence type="predicted"/>
<dbReference type="STRING" id="706587.Desti_3473"/>
<feature type="transmembrane region" description="Helical" evidence="1">
    <location>
        <begin position="64"/>
        <end position="81"/>
    </location>
</feature>
<dbReference type="Pfam" id="PF18159">
    <property type="entry name" value="S_4TM"/>
    <property type="match status" value="1"/>
</dbReference>
<keyword evidence="1" id="KW-1133">Transmembrane helix</keyword>
<gene>
    <name evidence="2" type="ordered locus">Desti_3473</name>
</gene>
<reference evidence="3" key="1">
    <citation type="submission" date="2012-06" db="EMBL/GenBank/DDBJ databases">
        <title>Complete sequence of chromosome of Desulfomonile tiedjei DSM 6799.</title>
        <authorList>
            <person name="Lucas S."/>
            <person name="Copeland A."/>
            <person name="Lapidus A."/>
            <person name="Glavina del Rio T."/>
            <person name="Dalin E."/>
            <person name="Tice H."/>
            <person name="Bruce D."/>
            <person name="Goodwin L."/>
            <person name="Pitluck S."/>
            <person name="Peters L."/>
            <person name="Ovchinnikova G."/>
            <person name="Zeytun A."/>
            <person name="Lu M."/>
            <person name="Kyrpides N."/>
            <person name="Mavromatis K."/>
            <person name="Ivanova N."/>
            <person name="Brettin T."/>
            <person name="Detter J.C."/>
            <person name="Han C."/>
            <person name="Larimer F."/>
            <person name="Land M."/>
            <person name="Hauser L."/>
            <person name="Markowitz V."/>
            <person name="Cheng J.-F."/>
            <person name="Hugenholtz P."/>
            <person name="Woyke T."/>
            <person name="Wu D."/>
            <person name="Spring S."/>
            <person name="Schroeder M."/>
            <person name="Brambilla E."/>
            <person name="Klenk H.-P."/>
            <person name="Eisen J.A."/>
        </authorList>
    </citation>
    <scope>NUCLEOTIDE SEQUENCE [LARGE SCALE GENOMIC DNA]</scope>
    <source>
        <strain evidence="3">ATCC 49306 / DSM 6799 / DCB-1</strain>
    </source>
</reference>
<keyword evidence="1" id="KW-0472">Membrane</keyword>
<name>I4C983_DESTA</name>
<accession>I4C983</accession>
<evidence type="ECO:0000313" key="2">
    <source>
        <dbReference type="EMBL" id="AFM26124.1"/>
    </source>
</evidence>
<sequence>MQNDIPEKQSSDRLLEYLAASSYLYGRAKVRLGCQILFTVLIPILFSIITVLVGDSQDWKHLKVWAVAYGVALSILDVLFLDSEQKRLKLEAAKIQEIFDCELFDMEWRTFKIGSKPSAESIVAAAKAYKKTAKNEIDKTWYAPEVGDLPLYQGIVACQRSNVMWDANLRRRYNKWIRLILTLAIILTIVIGIGKQLSVSDLVLSVFAPISPAILWAIREYRRQVDTCDTLDKLIKHADSLWTKAKDPASSPEKITTEARFLQDEIYDHRRSCPLIFDRIHDWLKDEQEEQMRRGVQELVREAQVTKKDETEK</sequence>